<name>A0ACB7VJF9_DIOAL</name>
<gene>
    <name evidence="1" type="ORF">IHE45_08G058800</name>
</gene>
<keyword evidence="1" id="KW-0378">Hydrolase</keyword>
<reference evidence="2" key="1">
    <citation type="journal article" date="2022" name="Nat. Commun.">
        <title>Chromosome evolution and the genetic basis of agronomically important traits in greater yam.</title>
        <authorList>
            <person name="Bredeson J.V."/>
            <person name="Lyons J.B."/>
            <person name="Oniyinde I.O."/>
            <person name="Okereke N.R."/>
            <person name="Kolade O."/>
            <person name="Nnabue I."/>
            <person name="Nwadili C.O."/>
            <person name="Hribova E."/>
            <person name="Parker M."/>
            <person name="Nwogha J."/>
            <person name="Shu S."/>
            <person name="Carlson J."/>
            <person name="Kariba R."/>
            <person name="Muthemba S."/>
            <person name="Knop K."/>
            <person name="Barton G.J."/>
            <person name="Sherwood A.V."/>
            <person name="Lopez-Montes A."/>
            <person name="Asiedu R."/>
            <person name="Jamnadass R."/>
            <person name="Muchugi A."/>
            <person name="Goodstein D."/>
            <person name="Egesi C.N."/>
            <person name="Featherston J."/>
            <person name="Asfaw A."/>
            <person name="Simpson G.G."/>
            <person name="Dolezel J."/>
            <person name="Hendre P.S."/>
            <person name="Van Deynze A."/>
            <person name="Kumar P.L."/>
            <person name="Obidiegwu J.E."/>
            <person name="Bhattacharjee R."/>
            <person name="Rokhsar D.S."/>
        </authorList>
    </citation>
    <scope>NUCLEOTIDE SEQUENCE [LARGE SCALE GENOMIC DNA]</scope>
    <source>
        <strain evidence="2">cv. TDa95/00328</strain>
    </source>
</reference>
<accession>A0ACB7VJF9</accession>
<comment type="caution">
    <text evidence="1">The sequence shown here is derived from an EMBL/GenBank/DDBJ whole genome shotgun (WGS) entry which is preliminary data.</text>
</comment>
<organism evidence="1 2">
    <name type="scientific">Dioscorea alata</name>
    <name type="common">Purple yam</name>
    <dbReference type="NCBI Taxonomy" id="55571"/>
    <lineage>
        <taxon>Eukaryota</taxon>
        <taxon>Viridiplantae</taxon>
        <taxon>Streptophyta</taxon>
        <taxon>Embryophyta</taxon>
        <taxon>Tracheophyta</taxon>
        <taxon>Spermatophyta</taxon>
        <taxon>Magnoliopsida</taxon>
        <taxon>Liliopsida</taxon>
        <taxon>Dioscoreales</taxon>
        <taxon>Dioscoreaceae</taxon>
        <taxon>Dioscorea</taxon>
    </lineage>
</organism>
<proteinExistence type="predicted"/>
<sequence length="593" mass="68162">MNKLKDDELKKVVYDDVWTRRAWDNIKEVLPEMTNGSKVLLTTRNREVALHADRQSPPFDLKLLGEEESWELFCKKAIPTKCSKHCPPKLETIGRQMVEKCGGLPLAIVVLGGLAMRKEQFEEEWRKLLKSVSWQLREGEDQISKILALSYHHLPYYMKPCFLYFAMFPEDSLIDARDLMLKWIAEGFIEARGEETMEEVAEEYLEELVHRSLIQVADRNALGGIMECRIHDLLLDLAISEAKGTNFLLVTKTSNNSERNVITLQKTRRLALHDKESLDIAQQYPTDSTRSLRTVTFSGSDEWNLTPDSLCGILFTKIAMQFVNHNPRLYIPRILISMKLLRVIDLHNLEIIVPNAIGELIHLMYLNVRVVRSKPLPSSIGELTNLQTLQIWNKFMFTTELPSEIWKSNLRHLECKYSFSIKGQPSVNNLSNLQTLSSIKAGKWLYKGLDKMTNLRNLSIDDINNSHGKALSDFLGKLNNLIELELKAKSPSYEHEIPTSILTASHHKHLRLLYLNAKLERLLDVNTQCLLTNLIKLTLRCPFLVEDPLVTLGKLDNLQVLELRFDAFVGKEMICLGKGFPQLKELEFSYLNH</sequence>
<dbReference type="EMBL" id="CM037018">
    <property type="protein sequence ID" value="KAH7674221.1"/>
    <property type="molecule type" value="Genomic_DNA"/>
</dbReference>
<protein>
    <submittedName>
        <fullName evidence="1">P-loop containing nucleoside triphosphate hydrolase protein</fullName>
    </submittedName>
</protein>
<dbReference type="Proteomes" id="UP000827976">
    <property type="component" value="Chromosome 8"/>
</dbReference>
<keyword evidence="2" id="KW-1185">Reference proteome</keyword>
<evidence type="ECO:0000313" key="2">
    <source>
        <dbReference type="Proteomes" id="UP000827976"/>
    </source>
</evidence>
<evidence type="ECO:0000313" key="1">
    <source>
        <dbReference type="EMBL" id="KAH7674221.1"/>
    </source>
</evidence>